<feature type="transmembrane region" description="Helical" evidence="5">
    <location>
        <begin position="334"/>
        <end position="357"/>
    </location>
</feature>
<evidence type="ECO:0000259" key="6">
    <source>
        <dbReference type="Pfam" id="PF00361"/>
    </source>
</evidence>
<evidence type="ECO:0000256" key="1">
    <source>
        <dbReference type="ARBA" id="ARBA00004141"/>
    </source>
</evidence>
<dbReference type="PRINTS" id="PR01434">
    <property type="entry name" value="NADHDHGNASE5"/>
</dbReference>
<feature type="transmembrane region" description="Helical" evidence="5">
    <location>
        <begin position="309"/>
        <end position="328"/>
    </location>
</feature>
<feature type="transmembrane region" description="Helical" evidence="5">
    <location>
        <begin position="170"/>
        <end position="189"/>
    </location>
</feature>
<evidence type="ECO:0000256" key="5">
    <source>
        <dbReference type="SAM" id="Phobius"/>
    </source>
</evidence>
<feature type="transmembrane region" description="Helical" evidence="5">
    <location>
        <begin position="46"/>
        <end position="67"/>
    </location>
</feature>
<dbReference type="InterPro" id="IPR001750">
    <property type="entry name" value="ND/Mrp_TM"/>
</dbReference>
<feature type="transmembrane region" description="Helical" evidence="5">
    <location>
        <begin position="378"/>
        <end position="401"/>
    </location>
</feature>
<keyword evidence="2 5" id="KW-0812">Transmembrane</keyword>
<dbReference type="Pfam" id="PF00361">
    <property type="entry name" value="Proton_antipo_M"/>
    <property type="match status" value="1"/>
</dbReference>
<dbReference type="InterPro" id="IPR010096">
    <property type="entry name" value="NADH-Q_OxRdtase_suN/2"/>
</dbReference>
<dbReference type="EMBL" id="UINC01001322">
    <property type="protein sequence ID" value="SUZ77572.1"/>
    <property type="molecule type" value="Genomic_DNA"/>
</dbReference>
<feature type="domain" description="NADH:quinone oxidoreductase/Mrp antiporter transmembrane" evidence="6">
    <location>
        <begin position="133"/>
        <end position="428"/>
    </location>
</feature>
<feature type="transmembrane region" description="Helical" evidence="5">
    <location>
        <begin position="20"/>
        <end position="39"/>
    </location>
</feature>
<keyword evidence="3 5" id="KW-1133">Transmembrane helix</keyword>
<comment type="subcellular location">
    <subcellularLocation>
        <location evidence="1">Membrane</location>
        <topology evidence="1">Multi-pass membrane protein</topology>
    </subcellularLocation>
</comment>
<dbReference type="PANTHER" id="PTHR22773">
    <property type="entry name" value="NADH DEHYDROGENASE"/>
    <property type="match status" value="1"/>
</dbReference>
<protein>
    <recommendedName>
        <fullName evidence="6">NADH:quinone oxidoreductase/Mrp antiporter transmembrane domain-containing protein</fullName>
    </recommendedName>
</protein>
<feature type="transmembrane region" description="Helical" evidence="5">
    <location>
        <begin position="413"/>
        <end position="433"/>
    </location>
</feature>
<reference evidence="7" key="1">
    <citation type="submission" date="2018-05" db="EMBL/GenBank/DDBJ databases">
        <authorList>
            <person name="Lanie J.A."/>
            <person name="Ng W.-L."/>
            <person name="Kazmierczak K.M."/>
            <person name="Andrzejewski T.M."/>
            <person name="Davidsen T.M."/>
            <person name="Wayne K.J."/>
            <person name="Tettelin H."/>
            <person name="Glass J.I."/>
            <person name="Rusch D."/>
            <person name="Podicherti R."/>
            <person name="Tsui H.-C.T."/>
            <person name="Winkler M.E."/>
        </authorList>
    </citation>
    <scope>NUCLEOTIDE SEQUENCE</scope>
</reference>
<evidence type="ECO:0000256" key="4">
    <source>
        <dbReference type="ARBA" id="ARBA00023136"/>
    </source>
</evidence>
<name>A0A381QE27_9ZZZZ</name>
<evidence type="ECO:0000256" key="2">
    <source>
        <dbReference type="ARBA" id="ARBA00022692"/>
    </source>
</evidence>
<dbReference type="NCBIfam" id="TIGR01770">
    <property type="entry name" value="NDH_I_N"/>
    <property type="match status" value="1"/>
</dbReference>
<dbReference type="HAMAP" id="MF_00445">
    <property type="entry name" value="NDH1_NuoN_1"/>
    <property type="match status" value="1"/>
</dbReference>
<feature type="transmembrane region" description="Helical" evidence="5">
    <location>
        <begin position="209"/>
        <end position="232"/>
    </location>
</feature>
<feature type="transmembrane region" description="Helical" evidence="5">
    <location>
        <begin position="136"/>
        <end position="158"/>
    </location>
</feature>
<dbReference type="GO" id="GO:0016020">
    <property type="term" value="C:membrane"/>
    <property type="evidence" value="ECO:0007669"/>
    <property type="project" value="UniProtKB-SubCell"/>
</dbReference>
<evidence type="ECO:0000256" key="3">
    <source>
        <dbReference type="ARBA" id="ARBA00022989"/>
    </source>
</evidence>
<dbReference type="GO" id="GO:0008137">
    <property type="term" value="F:NADH dehydrogenase (ubiquinone) activity"/>
    <property type="evidence" value="ECO:0007669"/>
    <property type="project" value="InterPro"/>
</dbReference>
<keyword evidence="4 5" id="KW-0472">Membrane</keyword>
<proteinExistence type="inferred from homology"/>
<dbReference type="GO" id="GO:0042773">
    <property type="term" value="P:ATP synthesis coupled electron transport"/>
    <property type="evidence" value="ECO:0007669"/>
    <property type="project" value="InterPro"/>
</dbReference>
<gene>
    <name evidence="7" type="ORF">METZ01_LOCUS30426</name>
</gene>
<feature type="non-terminal residue" evidence="7">
    <location>
        <position position="1"/>
    </location>
</feature>
<evidence type="ECO:0000313" key="7">
    <source>
        <dbReference type="EMBL" id="SUZ77572.1"/>
    </source>
</evidence>
<accession>A0A381QE27</accession>
<feature type="transmembrane region" description="Helical" evidence="5">
    <location>
        <begin position="253"/>
        <end position="272"/>
    </location>
</feature>
<feature type="transmembrane region" description="Helical" evidence="5">
    <location>
        <begin position="454"/>
        <end position="477"/>
    </location>
</feature>
<feature type="transmembrane region" description="Helical" evidence="5">
    <location>
        <begin position="79"/>
        <end position="101"/>
    </location>
</feature>
<feature type="transmembrane region" description="Helical" evidence="5">
    <location>
        <begin position="284"/>
        <end position="302"/>
    </location>
</feature>
<sequence>VSGDFMDIAQFFTSADLFGIAPEIILTITALSVLTLEMFQVARSKIILMVAALGLLLASSVVINTISDERILFGGMLILSRYSAFFDSLYIFIGLITLIFSHGYMEKRGGRTRGEYPALIIFAVIGMMLMTRANDLVIVFLGLELLSLSLYVLVGFLRHDDLSNESGLKYLLLGAFATGFFLFGAALTYGATGTTNYSGIILAITNDTILSSIYLSLGIGLLLIGFAFKVALAPFHMWSPDVYQGAPTTVTGFLCTAPKAAGFGALIILFNRAFVEIHYQWQDIFWILAALTMTVGNISALVQSNVKRMLAFSSVSHAGFLVIGVLVLDETSISAVLFYLVVYSVINLGAFAIVSAVEREKEGLVFEDYRGLAAKHPWLSAAMTIFMISLAGFPPTAGFVAKYGLLSAAVAKGYIGLVVIGVLNTLISIYYYLRLVVNMYMQKEERTILPSYGMVLTGLISIMAILMIVLGIIPGYLLEIAAKAAIFTS</sequence>
<dbReference type="AlphaFoldDB" id="A0A381QE27"/>
<organism evidence="7">
    <name type="scientific">marine metagenome</name>
    <dbReference type="NCBI Taxonomy" id="408172"/>
    <lineage>
        <taxon>unclassified sequences</taxon>
        <taxon>metagenomes</taxon>
        <taxon>ecological metagenomes</taxon>
    </lineage>
</organism>